<name>A0A0Q3I8R2_BRADI</name>
<reference evidence="2" key="2">
    <citation type="submission" date="2017-06" db="EMBL/GenBank/DDBJ databases">
        <title>WGS assembly of Brachypodium distachyon.</title>
        <authorList>
            <consortium name="The International Brachypodium Initiative"/>
            <person name="Lucas S."/>
            <person name="Harmon-Smith M."/>
            <person name="Lail K."/>
            <person name="Tice H."/>
            <person name="Grimwood J."/>
            <person name="Bruce D."/>
            <person name="Barry K."/>
            <person name="Shu S."/>
            <person name="Lindquist E."/>
            <person name="Wang M."/>
            <person name="Pitluck S."/>
            <person name="Vogel J.P."/>
            <person name="Garvin D.F."/>
            <person name="Mockler T.C."/>
            <person name="Schmutz J."/>
            <person name="Rokhsar D."/>
            <person name="Bevan M.W."/>
        </authorList>
    </citation>
    <scope>NUCLEOTIDE SEQUENCE</scope>
    <source>
        <strain evidence="2">Bd21</strain>
    </source>
</reference>
<proteinExistence type="predicted"/>
<dbReference type="AlphaFoldDB" id="A0A0Q3I8R2"/>
<reference evidence="3" key="3">
    <citation type="submission" date="2018-08" db="UniProtKB">
        <authorList>
            <consortium name="EnsemblPlants"/>
        </authorList>
    </citation>
    <scope>IDENTIFICATION</scope>
    <source>
        <strain evidence="3">cv. Bd21</strain>
    </source>
</reference>
<feature type="compositionally biased region" description="Low complexity" evidence="1">
    <location>
        <begin position="16"/>
        <end position="35"/>
    </location>
</feature>
<dbReference type="InParanoid" id="A0A0Q3I8R2"/>
<dbReference type="Proteomes" id="UP000008810">
    <property type="component" value="Chromosome 5"/>
</dbReference>
<dbReference type="Gramene" id="KQJ82496">
    <property type="protein sequence ID" value="KQJ82496"/>
    <property type="gene ID" value="BRADI_5g09253v3"/>
</dbReference>
<organism evidence="2">
    <name type="scientific">Brachypodium distachyon</name>
    <name type="common">Purple false brome</name>
    <name type="synonym">Trachynia distachya</name>
    <dbReference type="NCBI Taxonomy" id="15368"/>
    <lineage>
        <taxon>Eukaryota</taxon>
        <taxon>Viridiplantae</taxon>
        <taxon>Streptophyta</taxon>
        <taxon>Embryophyta</taxon>
        <taxon>Tracheophyta</taxon>
        <taxon>Spermatophyta</taxon>
        <taxon>Magnoliopsida</taxon>
        <taxon>Liliopsida</taxon>
        <taxon>Poales</taxon>
        <taxon>Poaceae</taxon>
        <taxon>BOP clade</taxon>
        <taxon>Pooideae</taxon>
        <taxon>Stipodae</taxon>
        <taxon>Brachypodieae</taxon>
        <taxon>Brachypodium</taxon>
    </lineage>
</organism>
<protein>
    <submittedName>
        <fullName evidence="2 3">Uncharacterized protein</fullName>
    </submittedName>
</protein>
<evidence type="ECO:0000313" key="4">
    <source>
        <dbReference type="Proteomes" id="UP000008810"/>
    </source>
</evidence>
<evidence type="ECO:0000313" key="3">
    <source>
        <dbReference type="EnsemblPlants" id="KQJ82496"/>
    </source>
</evidence>
<feature type="region of interest" description="Disordered" evidence="1">
    <location>
        <begin position="1"/>
        <end position="35"/>
    </location>
</feature>
<dbReference type="EnsemblPlants" id="KQJ82496">
    <property type="protein sequence ID" value="KQJ82496"/>
    <property type="gene ID" value="BRADI_5g09253v3"/>
</dbReference>
<sequence>MMMMMGLGRPKIRNDGSFSPGPRSSSRSHTTTPCSSSSFCFHLLSSFSYQGIIITTLLHPADAHPSVPPSESPKQKAYGRLVLAEMVSREAERNGRKGKGDNDAASQPGLSWLYRWEQFP</sequence>
<keyword evidence="4" id="KW-1185">Reference proteome</keyword>
<dbReference type="EMBL" id="CM000884">
    <property type="protein sequence ID" value="KQJ82496.1"/>
    <property type="molecule type" value="Genomic_DNA"/>
</dbReference>
<evidence type="ECO:0000313" key="2">
    <source>
        <dbReference type="EMBL" id="KQJ82496.1"/>
    </source>
</evidence>
<gene>
    <name evidence="2" type="ORF">BRADI_5g09253v3</name>
</gene>
<reference evidence="2 3" key="1">
    <citation type="journal article" date="2010" name="Nature">
        <title>Genome sequencing and analysis of the model grass Brachypodium distachyon.</title>
        <authorList>
            <consortium name="International Brachypodium Initiative"/>
        </authorList>
    </citation>
    <scope>NUCLEOTIDE SEQUENCE [LARGE SCALE GENOMIC DNA]</scope>
    <source>
        <strain evidence="2 3">Bd21</strain>
    </source>
</reference>
<accession>A0A0Q3I8R2</accession>
<evidence type="ECO:0000256" key="1">
    <source>
        <dbReference type="SAM" id="MobiDB-lite"/>
    </source>
</evidence>